<proteinExistence type="predicted"/>
<gene>
    <name evidence="1" type="ORF">KIN20_024512</name>
</gene>
<protein>
    <submittedName>
        <fullName evidence="1">Uncharacterized protein</fullName>
    </submittedName>
</protein>
<dbReference type="Proteomes" id="UP001196413">
    <property type="component" value="Unassembled WGS sequence"/>
</dbReference>
<reference evidence="1" key="1">
    <citation type="submission" date="2021-06" db="EMBL/GenBank/DDBJ databases">
        <title>Parelaphostrongylus tenuis whole genome reference sequence.</title>
        <authorList>
            <person name="Garwood T.J."/>
            <person name="Larsen P.A."/>
            <person name="Fountain-Jones N.M."/>
            <person name="Garbe J.R."/>
            <person name="Macchietto M.G."/>
            <person name="Kania S.A."/>
            <person name="Gerhold R.W."/>
            <person name="Richards J.E."/>
            <person name="Wolf T.M."/>
        </authorList>
    </citation>
    <scope>NUCLEOTIDE SEQUENCE</scope>
    <source>
        <strain evidence="1">MNPRO001-30</strain>
        <tissue evidence="1">Meninges</tissue>
    </source>
</reference>
<keyword evidence="2" id="KW-1185">Reference proteome</keyword>
<dbReference type="EMBL" id="JAHQIW010004968">
    <property type="protein sequence ID" value="KAJ1364419.1"/>
    <property type="molecule type" value="Genomic_DNA"/>
</dbReference>
<organism evidence="1 2">
    <name type="scientific">Parelaphostrongylus tenuis</name>
    <name type="common">Meningeal worm</name>
    <dbReference type="NCBI Taxonomy" id="148309"/>
    <lineage>
        <taxon>Eukaryota</taxon>
        <taxon>Metazoa</taxon>
        <taxon>Ecdysozoa</taxon>
        <taxon>Nematoda</taxon>
        <taxon>Chromadorea</taxon>
        <taxon>Rhabditida</taxon>
        <taxon>Rhabditina</taxon>
        <taxon>Rhabditomorpha</taxon>
        <taxon>Strongyloidea</taxon>
        <taxon>Metastrongylidae</taxon>
        <taxon>Parelaphostrongylus</taxon>
    </lineage>
</organism>
<sequence>MLPYDRDDPGNVYTVEYRTPVGNDAAIKQGAVVVHKVHRIGQSYYSTLITHEHGEFDELTAGTEWLRFLNTNIDGGFQYIRVKVEQVHGKSHSVDLKIATTFRPDICHDKEVRITLQASLSLISHGVRSVCIERNRTTTQGDVDRQFLRQAFFNMSADEVKESILSTDENGDGCDVGYVHRNAFQGDKACVSEDERASIHKENAESHLFLRNNAFFNGADSVGT</sequence>
<name>A0AAD5QWC1_PARTN</name>
<dbReference type="AlphaFoldDB" id="A0AAD5QWC1"/>
<evidence type="ECO:0000313" key="1">
    <source>
        <dbReference type="EMBL" id="KAJ1364419.1"/>
    </source>
</evidence>
<evidence type="ECO:0000313" key="2">
    <source>
        <dbReference type="Proteomes" id="UP001196413"/>
    </source>
</evidence>
<accession>A0AAD5QWC1</accession>
<comment type="caution">
    <text evidence="1">The sequence shown here is derived from an EMBL/GenBank/DDBJ whole genome shotgun (WGS) entry which is preliminary data.</text>
</comment>